<accession>A0ABX0TBL2</accession>
<dbReference type="InterPro" id="IPR032818">
    <property type="entry name" value="DedA-like"/>
</dbReference>
<organism evidence="10 11">
    <name type="scientific">Curtobacterium salicis</name>
    <dbReference type="NCBI Taxonomy" id="1779862"/>
    <lineage>
        <taxon>Bacteria</taxon>
        <taxon>Bacillati</taxon>
        <taxon>Actinomycetota</taxon>
        <taxon>Actinomycetes</taxon>
        <taxon>Micrococcales</taxon>
        <taxon>Microbacteriaceae</taxon>
        <taxon>Curtobacterium</taxon>
    </lineage>
</organism>
<dbReference type="Proteomes" id="UP001318300">
    <property type="component" value="Unassembled WGS sequence"/>
</dbReference>
<feature type="transmembrane region" description="Helical" evidence="7">
    <location>
        <begin position="64"/>
        <end position="85"/>
    </location>
</feature>
<feature type="transmembrane region" description="Helical" evidence="7">
    <location>
        <begin position="182"/>
        <end position="200"/>
    </location>
</feature>
<evidence type="ECO:0000256" key="2">
    <source>
        <dbReference type="ARBA" id="ARBA00010792"/>
    </source>
</evidence>
<protein>
    <submittedName>
        <fullName evidence="10">Membrane-associated protein</fullName>
    </submittedName>
</protein>
<keyword evidence="4 7" id="KW-0812">Transmembrane</keyword>
<dbReference type="PANTHER" id="PTHR30353">
    <property type="entry name" value="INNER MEMBRANE PROTEIN DEDA-RELATED"/>
    <property type="match status" value="1"/>
</dbReference>
<keyword evidence="6 7" id="KW-0472">Membrane</keyword>
<dbReference type="InterPro" id="IPR032816">
    <property type="entry name" value="VTT_dom"/>
</dbReference>
<sequence length="227" mass="24405">MLTTVPLAVHLLDAASVLHAFGPYVLAGVAVLIFIESGVLFPFLPGDSLLVTAAITSSALGITPWQVALVASLAAIAGDQVGYWLGKRFGRRLFRDEARLLTTARLGEAEAFFTRWGGLSLILGRFVPVVRTYVPLAAGTAQMHYRRFLLFNVTGAVAWAAGLTAVGVLLGGIPIVAHNIDVLMIVIIVVSVLPIVIGALRRRSHDRAAAADEHRAREPRETRERQP</sequence>
<evidence type="ECO:0000256" key="3">
    <source>
        <dbReference type="ARBA" id="ARBA00022475"/>
    </source>
</evidence>
<comment type="subcellular location">
    <subcellularLocation>
        <location evidence="1 7">Cell membrane</location>
        <topology evidence="1 7">Multi-pass membrane protein</topology>
    </subcellularLocation>
</comment>
<proteinExistence type="inferred from homology"/>
<evidence type="ECO:0000256" key="5">
    <source>
        <dbReference type="ARBA" id="ARBA00022989"/>
    </source>
</evidence>
<feature type="region of interest" description="Disordered" evidence="8">
    <location>
        <begin position="208"/>
        <end position="227"/>
    </location>
</feature>
<feature type="transmembrane region" description="Helical" evidence="7">
    <location>
        <begin position="21"/>
        <end position="44"/>
    </location>
</feature>
<evidence type="ECO:0000256" key="6">
    <source>
        <dbReference type="ARBA" id="ARBA00023136"/>
    </source>
</evidence>
<dbReference type="EMBL" id="JAAOYO010000005">
    <property type="protein sequence ID" value="NII42462.1"/>
    <property type="molecule type" value="Genomic_DNA"/>
</dbReference>
<evidence type="ECO:0000256" key="7">
    <source>
        <dbReference type="RuleBase" id="RU367016"/>
    </source>
</evidence>
<evidence type="ECO:0000256" key="8">
    <source>
        <dbReference type="SAM" id="MobiDB-lite"/>
    </source>
</evidence>
<feature type="transmembrane region" description="Helical" evidence="7">
    <location>
        <begin position="149"/>
        <end position="176"/>
    </location>
</feature>
<reference evidence="10 11" key="1">
    <citation type="submission" date="2020-03" db="EMBL/GenBank/DDBJ databases">
        <title>Above-ground endophytic microbial communities from plants in different locations in the United States.</title>
        <authorList>
            <person name="Frank C."/>
        </authorList>
    </citation>
    <scope>NUCLEOTIDE SEQUENCE [LARGE SCALE GENOMIC DNA]</scope>
    <source>
        <strain evidence="10 11">WW7</strain>
    </source>
</reference>
<dbReference type="PANTHER" id="PTHR30353:SF0">
    <property type="entry name" value="TRANSMEMBRANE PROTEIN"/>
    <property type="match status" value="1"/>
</dbReference>
<keyword evidence="5 7" id="KW-1133">Transmembrane helix</keyword>
<name>A0ABX0TBL2_9MICO</name>
<evidence type="ECO:0000313" key="11">
    <source>
        <dbReference type="Proteomes" id="UP001318300"/>
    </source>
</evidence>
<comment type="caution">
    <text evidence="10">The sequence shown here is derived from an EMBL/GenBank/DDBJ whole genome shotgun (WGS) entry which is preliminary data.</text>
</comment>
<evidence type="ECO:0000259" key="9">
    <source>
        <dbReference type="Pfam" id="PF09335"/>
    </source>
</evidence>
<evidence type="ECO:0000256" key="4">
    <source>
        <dbReference type="ARBA" id="ARBA00022692"/>
    </source>
</evidence>
<feature type="domain" description="VTT" evidence="9">
    <location>
        <begin position="44"/>
        <end position="167"/>
    </location>
</feature>
<evidence type="ECO:0000313" key="10">
    <source>
        <dbReference type="EMBL" id="NII42462.1"/>
    </source>
</evidence>
<dbReference type="RefSeq" id="WP_166781455.1">
    <property type="nucleotide sequence ID" value="NZ_JAAOYO010000005.1"/>
</dbReference>
<evidence type="ECO:0000256" key="1">
    <source>
        <dbReference type="ARBA" id="ARBA00004651"/>
    </source>
</evidence>
<comment type="similarity">
    <text evidence="2 7">Belongs to the DedA family.</text>
</comment>
<gene>
    <name evidence="10" type="ORF">E9228_003131</name>
</gene>
<keyword evidence="3 7" id="KW-1003">Cell membrane</keyword>
<dbReference type="Pfam" id="PF09335">
    <property type="entry name" value="VTT_dom"/>
    <property type="match status" value="1"/>
</dbReference>
<keyword evidence="11" id="KW-1185">Reference proteome</keyword>